<evidence type="ECO:0000256" key="2">
    <source>
        <dbReference type="ARBA" id="ARBA00009565"/>
    </source>
</evidence>
<protein>
    <recommendedName>
        <fullName evidence="10">Transmembrane protein 176A-like</fullName>
    </recommendedName>
</protein>
<dbReference type="AlphaFoldDB" id="A0A8C1TWC2"/>
<comment type="subcellular location">
    <subcellularLocation>
        <location evidence="1">Membrane</location>
        <topology evidence="1">Multi-pass membrane protein</topology>
    </subcellularLocation>
</comment>
<comment type="similarity">
    <text evidence="2">Belongs to the MS4A family.</text>
</comment>
<evidence type="ECO:0000256" key="3">
    <source>
        <dbReference type="ARBA" id="ARBA00022692"/>
    </source>
</evidence>
<dbReference type="GO" id="GO:0016020">
    <property type="term" value="C:membrane"/>
    <property type="evidence" value="ECO:0007669"/>
    <property type="project" value="UniProtKB-SubCell"/>
</dbReference>
<dbReference type="Proteomes" id="UP000694700">
    <property type="component" value="Unplaced"/>
</dbReference>
<sequence>MRKSLPGKIKTPPPSKKKKPTERHFQSSLLSLTRATQGEFKVWPLFPTERLKSITSISSMTLTVSQGEGLTVITVTSNPKSKWPVLCQILGFLCYSPVCSVSQGMKGKLKDVHTALGIVQMIIGVLNIVAGIVLQCLGSWFTMGRIAQGPFWLGSMFLVVGIVCILTAKFPSSCLLIIGIILNVVGAALAITAVVLYSVDLANDHIYENCETSSYQYSRYKGYGYHYDTPSPEDTRRKEMCLYYKNLNEMILGGLDITMIVLSVLQICVTISFCVVTGKALRKEDEDVKSVEDPELHKPLLEDATAGAAC</sequence>
<feature type="transmembrane region" description="Helical" evidence="7">
    <location>
        <begin position="175"/>
        <end position="199"/>
    </location>
</feature>
<evidence type="ECO:0000256" key="4">
    <source>
        <dbReference type="ARBA" id="ARBA00022989"/>
    </source>
</evidence>
<keyword evidence="5 7" id="KW-0472">Membrane</keyword>
<evidence type="ECO:0000256" key="1">
    <source>
        <dbReference type="ARBA" id="ARBA00004141"/>
    </source>
</evidence>
<dbReference type="InterPro" id="IPR030417">
    <property type="entry name" value="MS4A"/>
</dbReference>
<dbReference type="SUPFAM" id="SSF103473">
    <property type="entry name" value="MFS general substrate transporter"/>
    <property type="match status" value="1"/>
</dbReference>
<name>A0A8C1TWC2_CYPCA</name>
<feature type="transmembrane region" description="Helical" evidence="7">
    <location>
        <begin position="115"/>
        <end position="143"/>
    </location>
</feature>
<feature type="transmembrane region" description="Helical" evidence="7">
    <location>
        <begin position="250"/>
        <end position="276"/>
    </location>
</feature>
<dbReference type="InterPro" id="IPR007237">
    <property type="entry name" value="CD20-like"/>
</dbReference>
<feature type="transmembrane region" description="Helical" evidence="7">
    <location>
        <begin position="149"/>
        <end position="168"/>
    </location>
</feature>
<dbReference type="PANTHER" id="PTHR23320">
    <property type="entry name" value="MEMBRANE-SPANNING 4-DOMAINS SUBFAMILY A MS4A -RELATED"/>
    <property type="match status" value="1"/>
</dbReference>
<evidence type="ECO:0000256" key="7">
    <source>
        <dbReference type="SAM" id="Phobius"/>
    </source>
</evidence>
<organism evidence="8 9">
    <name type="scientific">Cyprinus carpio</name>
    <name type="common">Common carp</name>
    <dbReference type="NCBI Taxonomy" id="7962"/>
    <lineage>
        <taxon>Eukaryota</taxon>
        <taxon>Metazoa</taxon>
        <taxon>Chordata</taxon>
        <taxon>Craniata</taxon>
        <taxon>Vertebrata</taxon>
        <taxon>Euteleostomi</taxon>
        <taxon>Actinopterygii</taxon>
        <taxon>Neopterygii</taxon>
        <taxon>Teleostei</taxon>
        <taxon>Ostariophysi</taxon>
        <taxon>Cypriniformes</taxon>
        <taxon>Cyprinidae</taxon>
        <taxon>Cyprininae</taxon>
        <taxon>Cyprinus</taxon>
    </lineage>
</organism>
<feature type="region of interest" description="Disordered" evidence="6">
    <location>
        <begin position="1"/>
        <end position="23"/>
    </location>
</feature>
<dbReference type="Ensembl" id="ENSCCRT00015029786.1">
    <property type="protein sequence ID" value="ENSCCRP00015028767.1"/>
    <property type="gene ID" value="ENSCCRG00015012144.1"/>
</dbReference>
<evidence type="ECO:0000313" key="8">
    <source>
        <dbReference type="Ensembl" id="ENSCCRP00015028767.1"/>
    </source>
</evidence>
<evidence type="ECO:0000313" key="9">
    <source>
        <dbReference type="Proteomes" id="UP000694700"/>
    </source>
</evidence>
<proteinExistence type="inferred from homology"/>
<dbReference type="PANTHER" id="PTHR23320:SF125">
    <property type="entry name" value="TRANSMEMBRANE PROTEIN 176L.1-RELATED"/>
    <property type="match status" value="1"/>
</dbReference>
<evidence type="ECO:0000256" key="5">
    <source>
        <dbReference type="ARBA" id="ARBA00023136"/>
    </source>
</evidence>
<reference evidence="8" key="1">
    <citation type="submission" date="2025-08" db="UniProtKB">
        <authorList>
            <consortium name="Ensembl"/>
        </authorList>
    </citation>
    <scope>IDENTIFICATION</scope>
</reference>
<accession>A0A8C1TWC2</accession>
<keyword evidence="4 7" id="KW-1133">Transmembrane helix</keyword>
<dbReference type="Pfam" id="PF04103">
    <property type="entry name" value="CD20"/>
    <property type="match status" value="1"/>
</dbReference>
<keyword evidence="3 7" id="KW-0812">Transmembrane</keyword>
<feature type="compositionally biased region" description="Low complexity" evidence="6">
    <location>
        <begin position="1"/>
        <end position="10"/>
    </location>
</feature>
<dbReference type="InterPro" id="IPR036259">
    <property type="entry name" value="MFS_trans_sf"/>
</dbReference>
<evidence type="ECO:0000256" key="6">
    <source>
        <dbReference type="SAM" id="MobiDB-lite"/>
    </source>
</evidence>
<evidence type="ECO:0008006" key="10">
    <source>
        <dbReference type="Google" id="ProtNLM"/>
    </source>
</evidence>